<evidence type="ECO:0000313" key="1">
    <source>
        <dbReference type="EMBL" id="VVN05801.1"/>
    </source>
</evidence>
<organism evidence="1 2">
    <name type="scientific">Pseudomonas fluorescens</name>
    <dbReference type="NCBI Taxonomy" id="294"/>
    <lineage>
        <taxon>Bacteria</taxon>
        <taxon>Pseudomonadati</taxon>
        <taxon>Pseudomonadota</taxon>
        <taxon>Gammaproteobacteria</taxon>
        <taxon>Pseudomonadales</taxon>
        <taxon>Pseudomonadaceae</taxon>
        <taxon>Pseudomonas</taxon>
    </lineage>
</organism>
<dbReference type="AlphaFoldDB" id="A0A5E6ULE9"/>
<accession>A0A5E6ULE9</accession>
<name>A0A5E6ULE9_PSEFL</name>
<evidence type="ECO:0000313" key="2">
    <source>
        <dbReference type="Proteomes" id="UP000326953"/>
    </source>
</evidence>
<dbReference type="Proteomes" id="UP000326953">
    <property type="component" value="Unassembled WGS sequence"/>
</dbReference>
<sequence length="314" mass="34247">MLDQGFRDFAGAQQHHFATEAFRQLLSTLQTQTRLLVAHAAVVDVHQTPRQMPTLSDAAGMTHQPLGLGVAIDADQQPTTHRRRGLPELAITLGQIVIDLGRSGLHRQFTQGGEVGLGEECIDRRPGLLRHIDFAVAQTLEQFARWQVDQQQFVGFLQHPVRQGFADLHAGDPAHLIVETFEVLDVDRGEHVDAGGEQFLDVLPAFGVTAAGGVAVRQFIHQHQFRLGFDQAVEVHFFEHHATVFRAYQRLLRQAAEQCFGLGAAMGLDHTGDDFYALAQLGMGGLQHGVGLADTGRGAKENLEPATAVAGQVS</sequence>
<proteinExistence type="predicted"/>
<reference evidence="1 2" key="1">
    <citation type="submission" date="2019-09" db="EMBL/GenBank/DDBJ databases">
        <authorList>
            <person name="Chandra G."/>
            <person name="Truman W A."/>
        </authorList>
    </citation>
    <scope>NUCLEOTIDE SEQUENCE [LARGE SCALE GENOMIC DNA]</scope>
    <source>
        <strain evidence="1">PS662</strain>
    </source>
</reference>
<dbReference type="EMBL" id="CABVHK010000012">
    <property type="protein sequence ID" value="VVN05801.1"/>
    <property type="molecule type" value="Genomic_DNA"/>
</dbReference>
<protein>
    <submittedName>
        <fullName evidence="1">Uncharacterized protein</fullName>
    </submittedName>
</protein>
<gene>
    <name evidence="1" type="ORF">PS662_03586</name>
</gene>